<gene>
    <name evidence="9" type="ORF">AC625_16975</name>
</gene>
<evidence type="ECO:0000256" key="3">
    <source>
        <dbReference type="ARBA" id="ARBA00022670"/>
    </source>
</evidence>
<evidence type="ECO:0000256" key="8">
    <source>
        <dbReference type="ARBA" id="ARBA00023049"/>
    </source>
</evidence>
<comment type="caution">
    <text evidence="9">The sequence shown here is derived from an EMBL/GenBank/DDBJ whole genome shotgun (WGS) entry which is preliminary data.</text>
</comment>
<evidence type="ECO:0000256" key="2">
    <source>
        <dbReference type="ARBA" id="ARBA00006247"/>
    </source>
</evidence>
<evidence type="ECO:0000256" key="4">
    <source>
        <dbReference type="ARBA" id="ARBA00022723"/>
    </source>
</evidence>
<comment type="similarity">
    <text evidence="2">Belongs to the peptidase M20A family.</text>
</comment>
<dbReference type="SUPFAM" id="SSF53187">
    <property type="entry name" value="Zn-dependent exopeptidases"/>
    <property type="match status" value="1"/>
</dbReference>
<dbReference type="Pfam" id="PF01546">
    <property type="entry name" value="Peptidase_M20"/>
    <property type="match status" value="1"/>
</dbReference>
<evidence type="ECO:0000256" key="1">
    <source>
        <dbReference type="ARBA" id="ARBA00001947"/>
    </source>
</evidence>
<dbReference type="InterPro" id="IPR002933">
    <property type="entry name" value="Peptidase_M20"/>
</dbReference>
<accession>A0A0K9H1I9</accession>
<keyword evidence="6" id="KW-0862">Zinc</keyword>
<keyword evidence="8" id="KW-0482">Metalloprotease</keyword>
<dbReference type="GO" id="GO:0006508">
    <property type="term" value="P:proteolysis"/>
    <property type="evidence" value="ECO:0007669"/>
    <property type="project" value="UniProtKB-KW"/>
</dbReference>
<dbReference type="EMBL" id="LFZW01000001">
    <property type="protein sequence ID" value="KMY52397.1"/>
    <property type="molecule type" value="Genomic_DNA"/>
</dbReference>
<keyword evidence="4" id="KW-0479">Metal-binding</keyword>
<protein>
    <recommendedName>
        <fullName evidence="11">Dipeptidase PepV</fullName>
    </recommendedName>
</protein>
<dbReference type="InterPro" id="IPR010964">
    <property type="entry name" value="M20A_pepV-rel"/>
</dbReference>
<dbReference type="Gene3D" id="3.40.630.10">
    <property type="entry name" value="Zn peptidases"/>
    <property type="match status" value="1"/>
</dbReference>
<evidence type="ECO:0000313" key="9">
    <source>
        <dbReference type="EMBL" id="KMY52397.1"/>
    </source>
</evidence>
<organism evidence="9 10">
    <name type="scientific">Peribacillus loiseleuriae</name>
    <dbReference type="NCBI Taxonomy" id="1679170"/>
    <lineage>
        <taxon>Bacteria</taxon>
        <taxon>Bacillati</taxon>
        <taxon>Bacillota</taxon>
        <taxon>Bacilli</taxon>
        <taxon>Bacillales</taxon>
        <taxon>Bacillaceae</taxon>
        <taxon>Peribacillus</taxon>
    </lineage>
</organism>
<evidence type="ECO:0008006" key="11">
    <source>
        <dbReference type="Google" id="ProtNLM"/>
    </source>
</evidence>
<dbReference type="GO" id="GO:0016805">
    <property type="term" value="F:dipeptidase activity"/>
    <property type="evidence" value="ECO:0007669"/>
    <property type="project" value="UniProtKB-KW"/>
</dbReference>
<dbReference type="PANTHER" id="PTHR43808:SF31">
    <property type="entry name" value="N-ACETYL-L-CITRULLINE DEACETYLASE"/>
    <property type="match status" value="1"/>
</dbReference>
<dbReference type="GO" id="GO:0006526">
    <property type="term" value="P:L-arginine biosynthetic process"/>
    <property type="evidence" value="ECO:0007669"/>
    <property type="project" value="TreeGrafter"/>
</dbReference>
<sequence length="463" mass="53130">MKFYYEKLQLYEEQLMEDLAELVSIRSVRDEKTITDHAPFGRTIRDAFDQMKNFAERDLFLHEDFDGYACHIEHGNGEEIIGILAHLDIVPEGDKEEWTFDPFTLTEYDGYLYGRGVNDDKAPLLAAYYAMKILRDLKVPFKRKVRLIVGGAEETTWECMEHYFQYNRQPVMAFSPDGDFPIVNGEKGVIQGSFTLNNELPSINNSPHKLLEIQSEKQRGFICEKCIVIFESSDPESLKNLLLEADKVIMSNQKICAFYQGEKTLSRNPHKGKSAFFKFAKDLVGIKEGIRNAEEFTRLLDSYFKEDVYGEKIGLFHEDQEMGISTMGIPYVVYDGSHFEIAFDYRFPKGQTLDMTIETLQAFSDQNHLDLLIHKTYDLLYVEPDAKLIRTLQQAYTTVIGENAECLTKGGISYARALENGVAFGPTFTGDDPNTHKPNERIRIDTLYKAIIIYCETLRLLAS</sequence>
<name>A0A0K9H1I9_9BACI</name>
<dbReference type="GO" id="GO:0008777">
    <property type="term" value="F:acetylornithine deacetylase activity"/>
    <property type="evidence" value="ECO:0007669"/>
    <property type="project" value="TreeGrafter"/>
</dbReference>
<keyword evidence="3" id="KW-0645">Protease</keyword>
<dbReference type="STRING" id="1679170.AC625_16975"/>
<keyword evidence="5" id="KW-0378">Hydrolase</keyword>
<evidence type="ECO:0000256" key="6">
    <source>
        <dbReference type="ARBA" id="ARBA00022833"/>
    </source>
</evidence>
<dbReference type="GO" id="GO:0008270">
    <property type="term" value="F:zinc ion binding"/>
    <property type="evidence" value="ECO:0007669"/>
    <property type="project" value="InterPro"/>
</dbReference>
<dbReference type="GO" id="GO:0008237">
    <property type="term" value="F:metallopeptidase activity"/>
    <property type="evidence" value="ECO:0007669"/>
    <property type="project" value="UniProtKB-KW"/>
</dbReference>
<keyword evidence="7" id="KW-0224">Dipeptidase</keyword>
<dbReference type="NCBIfam" id="TIGR01887">
    <property type="entry name" value="dipeptidaselike"/>
    <property type="match status" value="1"/>
</dbReference>
<dbReference type="AlphaFoldDB" id="A0A0K9H1I9"/>
<dbReference type="InterPro" id="IPR036264">
    <property type="entry name" value="Bact_exopeptidase_dim_dom"/>
</dbReference>
<dbReference type="InterPro" id="IPR050072">
    <property type="entry name" value="Peptidase_M20A"/>
</dbReference>
<dbReference type="PATRIC" id="fig|1679170.3.peg.3859"/>
<evidence type="ECO:0000256" key="7">
    <source>
        <dbReference type="ARBA" id="ARBA00022997"/>
    </source>
</evidence>
<keyword evidence="10" id="KW-1185">Reference proteome</keyword>
<dbReference type="PANTHER" id="PTHR43808">
    <property type="entry name" value="ACETYLORNITHINE DEACETYLASE"/>
    <property type="match status" value="1"/>
</dbReference>
<dbReference type="Gene3D" id="3.30.70.360">
    <property type="match status" value="2"/>
</dbReference>
<proteinExistence type="inferred from homology"/>
<comment type="cofactor">
    <cofactor evidence="1">
        <name>Zn(2+)</name>
        <dbReference type="ChEBI" id="CHEBI:29105"/>
    </cofactor>
</comment>
<dbReference type="SUPFAM" id="SSF55031">
    <property type="entry name" value="Bacterial exopeptidase dimerisation domain"/>
    <property type="match status" value="1"/>
</dbReference>
<dbReference type="Proteomes" id="UP000037146">
    <property type="component" value="Unassembled WGS sequence"/>
</dbReference>
<evidence type="ECO:0000256" key="5">
    <source>
        <dbReference type="ARBA" id="ARBA00022801"/>
    </source>
</evidence>
<evidence type="ECO:0000313" key="10">
    <source>
        <dbReference type="Proteomes" id="UP000037146"/>
    </source>
</evidence>
<reference evidence="10" key="1">
    <citation type="submission" date="2015-07" db="EMBL/GenBank/DDBJ databases">
        <title>Genome sequencing project for genomic taxonomy and phylogenomics of Bacillus-like bacteria.</title>
        <authorList>
            <person name="Liu B."/>
            <person name="Wang J."/>
            <person name="Zhu Y."/>
            <person name="Liu G."/>
            <person name="Chen Q."/>
            <person name="Chen Z."/>
            <person name="Lan J."/>
            <person name="Che J."/>
            <person name="Ge C."/>
            <person name="Shi H."/>
            <person name="Pan Z."/>
            <person name="Liu X."/>
        </authorList>
    </citation>
    <scope>NUCLEOTIDE SEQUENCE [LARGE SCALE GENOMIC DNA]</scope>
    <source>
        <strain evidence="10">FJAT-27997</strain>
    </source>
</reference>